<comment type="caution">
    <text evidence="4">The sequence shown here is derived from an EMBL/GenBank/DDBJ whole genome shotgun (WGS) entry which is preliminary data.</text>
</comment>
<evidence type="ECO:0000313" key="4">
    <source>
        <dbReference type="EMBL" id="KAF1849209.1"/>
    </source>
</evidence>
<evidence type="ECO:0000256" key="1">
    <source>
        <dbReference type="SAM" id="MobiDB-lite"/>
    </source>
</evidence>
<dbReference type="InterPro" id="IPR049207">
    <property type="entry name" value="DUF4246_N"/>
</dbReference>
<dbReference type="Pfam" id="PF14033">
    <property type="entry name" value="DUF4246"/>
    <property type="match status" value="1"/>
</dbReference>
<dbReference type="Proteomes" id="UP000800039">
    <property type="component" value="Unassembled WGS sequence"/>
</dbReference>
<gene>
    <name evidence="4" type="ORF">K460DRAFT_305120</name>
</gene>
<dbReference type="RefSeq" id="XP_040791772.1">
    <property type="nucleotide sequence ID" value="XM_040929998.1"/>
</dbReference>
<feature type="domain" description="DUF4246" evidence="2">
    <location>
        <begin position="140"/>
        <end position="589"/>
    </location>
</feature>
<evidence type="ECO:0000313" key="5">
    <source>
        <dbReference type="Proteomes" id="UP000800039"/>
    </source>
</evidence>
<protein>
    <submittedName>
        <fullName evidence="4">Uncharacterized protein</fullName>
    </submittedName>
</protein>
<name>A0A9P4GPI8_9PLEO</name>
<dbReference type="OrthoDB" id="415532at2759"/>
<proteinExistence type="predicted"/>
<sequence>MARTLQFHNKPLIPQAILPNYPGLGLPVRYVTEQRYGFYPIGAHEYGRGAMSDVIPVRELAMMDIMEKLTDKEDWHSKVVNEEIVARWRKEALAIPDEQLWDLAISGKRQYWDNNDGGWLPDEEDYDGIVPPEGIMNKVTFDCCVEELRSKAKYFEETGIVPTLDACASVAKSDKLVSAELHDALRNAFDKLKTDQETSPDWHPNSNDMVQDLVHPSMYPLVYGRSLGFYRECVGVGNAIDQWAGTGDVAPGDDVIGGDARRHDGQVSANCWSDTYQWLPANVVFQRDGNVKFTSYINNLHPAKYPDIYRTIEKLVKLSLPMWDQCLAIVTDYDQKDGAGRTAPRFGKPDNPDDENGDNWLNTAEDCAREEVTEEKLHELRYRPEYSDLSRIKWELFRKPKIPEPSFKNIEYAPEEGKRLADYFYDSGLQIIVKMASIELTPEKPEFPIGGWHVEGQMNEHICATALYYLDSENITNSSLSFRMQTSMYMNDDKAYNVGQDAYHWMERIYGTSLGCNTPCLQNYGSVETRQGRLLAFPNVFQHRVSPFRLIDPTKPGHRRFIALWLVDPTQRIISTANIPPQQMTWYADSLLGSTPSARIAALSILPPELVALLVQHGLNRAEASENCRLPAELMDMVKEYFEQGQNGLPMSVEEAMEHRTKLMQERGAFHRTAEGRWQEQSYNFCEH</sequence>
<dbReference type="Pfam" id="PF21666">
    <property type="entry name" value="DUF4246_N"/>
    <property type="match status" value="1"/>
</dbReference>
<dbReference type="EMBL" id="ML976615">
    <property type="protein sequence ID" value="KAF1849209.1"/>
    <property type="molecule type" value="Genomic_DNA"/>
</dbReference>
<feature type="region of interest" description="Disordered" evidence="1">
    <location>
        <begin position="340"/>
        <end position="361"/>
    </location>
</feature>
<dbReference type="AlphaFoldDB" id="A0A9P4GPI8"/>
<dbReference type="PANTHER" id="PTHR33119">
    <property type="entry name" value="IFI3P"/>
    <property type="match status" value="1"/>
</dbReference>
<evidence type="ECO:0000259" key="3">
    <source>
        <dbReference type="Pfam" id="PF21666"/>
    </source>
</evidence>
<accession>A0A9P4GPI8</accession>
<organism evidence="4 5">
    <name type="scientific">Cucurbitaria berberidis CBS 394.84</name>
    <dbReference type="NCBI Taxonomy" id="1168544"/>
    <lineage>
        <taxon>Eukaryota</taxon>
        <taxon>Fungi</taxon>
        <taxon>Dikarya</taxon>
        <taxon>Ascomycota</taxon>
        <taxon>Pezizomycotina</taxon>
        <taxon>Dothideomycetes</taxon>
        <taxon>Pleosporomycetidae</taxon>
        <taxon>Pleosporales</taxon>
        <taxon>Pleosporineae</taxon>
        <taxon>Cucurbitariaceae</taxon>
        <taxon>Cucurbitaria</taxon>
    </lineage>
</organism>
<feature type="domain" description="DUF4246" evidence="3">
    <location>
        <begin position="21"/>
        <end position="91"/>
    </location>
</feature>
<dbReference type="InterPro" id="IPR049192">
    <property type="entry name" value="DUF4246_C"/>
</dbReference>
<dbReference type="InterPro" id="IPR025340">
    <property type="entry name" value="DUF4246"/>
</dbReference>
<reference evidence="4" key="1">
    <citation type="submission" date="2020-01" db="EMBL/GenBank/DDBJ databases">
        <authorList>
            <consortium name="DOE Joint Genome Institute"/>
            <person name="Haridas S."/>
            <person name="Albert R."/>
            <person name="Binder M."/>
            <person name="Bloem J."/>
            <person name="Labutti K."/>
            <person name="Salamov A."/>
            <person name="Andreopoulos B."/>
            <person name="Baker S.E."/>
            <person name="Barry K."/>
            <person name="Bills G."/>
            <person name="Bluhm B.H."/>
            <person name="Cannon C."/>
            <person name="Castanera R."/>
            <person name="Culley D.E."/>
            <person name="Daum C."/>
            <person name="Ezra D."/>
            <person name="Gonzalez J.B."/>
            <person name="Henrissat B."/>
            <person name="Kuo A."/>
            <person name="Liang C."/>
            <person name="Lipzen A."/>
            <person name="Lutzoni F."/>
            <person name="Magnuson J."/>
            <person name="Mondo S."/>
            <person name="Nolan M."/>
            <person name="Ohm R."/>
            <person name="Pangilinan J."/>
            <person name="Park H.-J."/>
            <person name="Ramirez L."/>
            <person name="Alfaro M."/>
            <person name="Sun H."/>
            <person name="Tritt A."/>
            <person name="Yoshinaga Y."/>
            <person name="Zwiers L.-H."/>
            <person name="Turgeon B.G."/>
            <person name="Goodwin S.B."/>
            <person name="Spatafora J.W."/>
            <person name="Crous P.W."/>
            <person name="Grigoriev I.V."/>
        </authorList>
    </citation>
    <scope>NUCLEOTIDE SEQUENCE</scope>
    <source>
        <strain evidence="4">CBS 394.84</strain>
    </source>
</reference>
<evidence type="ECO:0000259" key="2">
    <source>
        <dbReference type="Pfam" id="PF14033"/>
    </source>
</evidence>
<dbReference type="PANTHER" id="PTHR33119:SF1">
    <property type="entry name" value="FE2OG DIOXYGENASE DOMAIN-CONTAINING PROTEIN"/>
    <property type="match status" value="1"/>
</dbReference>
<dbReference type="GeneID" id="63847250"/>
<keyword evidence="5" id="KW-1185">Reference proteome</keyword>